<proteinExistence type="predicted"/>
<feature type="domain" description="Lantibiotic dehydratase N-terminal" evidence="1">
    <location>
        <begin position="232"/>
        <end position="604"/>
    </location>
</feature>
<dbReference type="EMBL" id="PVZG01000047">
    <property type="protein sequence ID" value="PRY18630.1"/>
    <property type="molecule type" value="Genomic_DNA"/>
</dbReference>
<sequence length="895" mass="97406">MPSWPDLGSDDPERWRAWLTEVWALPGFASAVTGAAPDLATQLAVMVAGEAMPLRRRRRLVESAMRYLLRWTSRATPFGTFAGVAPMRFADRMTVRLGSEHRVVARPDGAWVVEHAARAESDLDVLRTTLLLANPLGYRRGEKWVLPCTGTDGDRRWDAEIRLTGPIQTAIGGACSPILFAELTEKIAAPRPAVERLLADLVGLGVLLSALRPPMTVTDPTACPAGHVPAPAPGVLMAADLRADVAVTLPPSVVREAGRAADALVAVAPAVPAWQEYHAAFVDRWGPGAAVPIREVLRVLGFPAGYRGSTRHCPAVFTGRDRLLGQLAQQAALEGAAEVILDDELIGRLHGDDDRPPIPHTELRFTLAADTPADVDRGAFTLTVLSGSRHAGAAAGRLLHLLDPDELAGFRDVYRQLPTAMSGADTVQLSGPPLDARLVPLARAPEMLPILPLGEFHPAPLYTVDEVAVTGDGDQLWLVSAVTGRPVEPLLLNSVLLTGLQQPLMRFLTEIWTAWTAPCAPFGWGHASDLPFLPRVRRGRSILHPARWQVDRTTLPARTAGWSQWQDGWQHHRRQRRIPREVLAGADDVRLHLDLDIPAHLHVLRHEIDRQPRTVLTEAPGPAGWIGGRPTELMLTLTRATPRARVPRQARPVTAVTHRPGPSRWLQIHLYGHAEAILTDLARRPATYLPAGWWFLRYPRPTPHLRLRIPIAGPDHFTKVTVRLATWMQQLQDSAAAHDYSLHPYRPETRHGTHATLAAAEAVFAADSAAVLRRLTTLTAADRQASTAAGMIALAAAFTGDGPAWLTTHVPHHTGPRLDPDHLALAGTAVHDEQLTVAAAAYRAAIDTDTLDPDTVLADLLHLHHARMIGVDAASEQHCLRLARAVALSRTKSSR</sequence>
<dbReference type="AlphaFoldDB" id="A0A2T0RBW3"/>
<name>A0A2T0RBW3_9ACTN</name>
<evidence type="ECO:0000313" key="4">
    <source>
        <dbReference type="Proteomes" id="UP000239209"/>
    </source>
</evidence>
<dbReference type="Pfam" id="PF04738">
    <property type="entry name" value="Lant_dehydr_N"/>
    <property type="match status" value="2"/>
</dbReference>
<evidence type="ECO:0000259" key="1">
    <source>
        <dbReference type="Pfam" id="PF04738"/>
    </source>
</evidence>
<protein>
    <submittedName>
        <fullName evidence="3">Thiopeptide-type bacteriocin biosynthesis protein</fullName>
    </submittedName>
</protein>
<dbReference type="Proteomes" id="UP000239209">
    <property type="component" value="Unassembled WGS sequence"/>
</dbReference>
<dbReference type="Pfam" id="PF14028">
    <property type="entry name" value="Lant_dehydr_C"/>
    <property type="match status" value="1"/>
</dbReference>
<organism evidence="3 4">
    <name type="scientific">Pseudosporangium ferrugineum</name>
    <dbReference type="NCBI Taxonomy" id="439699"/>
    <lineage>
        <taxon>Bacteria</taxon>
        <taxon>Bacillati</taxon>
        <taxon>Actinomycetota</taxon>
        <taxon>Actinomycetes</taxon>
        <taxon>Micromonosporales</taxon>
        <taxon>Micromonosporaceae</taxon>
        <taxon>Pseudosporangium</taxon>
    </lineage>
</organism>
<evidence type="ECO:0000313" key="3">
    <source>
        <dbReference type="EMBL" id="PRY18630.1"/>
    </source>
</evidence>
<comment type="caution">
    <text evidence="3">The sequence shown here is derived from an EMBL/GenBank/DDBJ whole genome shotgun (WGS) entry which is preliminary data.</text>
</comment>
<dbReference type="NCBIfam" id="TIGR03891">
    <property type="entry name" value="thiopep_ocin"/>
    <property type="match status" value="1"/>
</dbReference>
<dbReference type="InterPro" id="IPR006827">
    <property type="entry name" value="Lant_deHydtase_N"/>
</dbReference>
<reference evidence="3 4" key="1">
    <citation type="submission" date="2018-03" db="EMBL/GenBank/DDBJ databases">
        <title>Genomic Encyclopedia of Archaeal and Bacterial Type Strains, Phase II (KMG-II): from individual species to whole genera.</title>
        <authorList>
            <person name="Goeker M."/>
        </authorList>
    </citation>
    <scope>NUCLEOTIDE SEQUENCE [LARGE SCALE GENOMIC DNA]</scope>
    <source>
        <strain evidence="3 4">DSM 45348</strain>
    </source>
</reference>
<keyword evidence="4" id="KW-1185">Reference proteome</keyword>
<feature type="domain" description="Thiopeptide-type bacteriocin biosynthesis" evidence="2">
    <location>
        <begin position="665"/>
        <end position="885"/>
    </location>
</feature>
<feature type="domain" description="Lantibiotic dehydratase N-terminal" evidence="1">
    <location>
        <begin position="26"/>
        <end position="221"/>
    </location>
</feature>
<accession>A0A2T0RBW3</accession>
<gene>
    <name evidence="3" type="ORF">CLV70_1476</name>
</gene>
<evidence type="ECO:0000259" key="2">
    <source>
        <dbReference type="Pfam" id="PF14028"/>
    </source>
</evidence>
<dbReference type="InterPro" id="IPR023809">
    <property type="entry name" value="Thiopep_bacteriocin_synth_dom"/>
</dbReference>